<dbReference type="Proteomes" id="UP000015105">
    <property type="component" value="Chromosome 6D"/>
</dbReference>
<protein>
    <recommendedName>
        <fullName evidence="2">Transposase (putative) gypsy type domain-containing protein</fullName>
    </recommendedName>
</protein>
<evidence type="ECO:0000313" key="3">
    <source>
        <dbReference type="EnsemblPlants" id="AET6Gv20662800.1"/>
    </source>
</evidence>
<accession>A0A453P9W4</accession>
<feature type="transmembrane region" description="Helical" evidence="1">
    <location>
        <begin position="20"/>
        <end position="44"/>
    </location>
</feature>
<evidence type="ECO:0000313" key="4">
    <source>
        <dbReference type="Proteomes" id="UP000015105"/>
    </source>
</evidence>
<sequence length="167" mass="19209">AGLVPPFSDFFYAILSHYRIHALHLQPISILVLAIFAFYCEAFVDVRPSVALFRHFFSLRFTVQDQRFACVSFVDVKDENICLKARNKVEGYRQRWVFMEARRVSLLLMTHAALSEQNPRWGHEKLDDPRAEPILERIAAHGDAKLTGAMIIKEFLGQRIAPLQAHS</sequence>
<dbReference type="PANTHER" id="PTHR33026">
    <property type="entry name" value="OS06G0360600 PROTEIN"/>
    <property type="match status" value="1"/>
</dbReference>
<reference evidence="3" key="3">
    <citation type="journal article" date="2017" name="Nature">
        <title>Genome sequence of the progenitor of the wheat D genome Aegilops tauschii.</title>
        <authorList>
            <person name="Luo M.C."/>
            <person name="Gu Y.Q."/>
            <person name="Puiu D."/>
            <person name="Wang H."/>
            <person name="Twardziok S.O."/>
            <person name="Deal K.R."/>
            <person name="Huo N."/>
            <person name="Zhu T."/>
            <person name="Wang L."/>
            <person name="Wang Y."/>
            <person name="McGuire P.E."/>
            <person name="Liu S."/>
            <person name="Long H."/>
            <person name="Ramasamy R.K."/>
            <person name="Rodriguez J.C."/>
            <person name="Van S.L."/>
            <person name="Yuan L."/>
            <person name="Wang Z."/>
            <person name="Xia Z."/>
            <person name="Xiao L."/>
            <person name="Anderson O.D."/>
            <person name="Ouyang S."/>
            <person name="Liang Y."/>
            <person name="Zimin A.V."/>
            <person name="Pertea G."/>
            <person name="Qi P."/>
            <person name="Bennetzen J.L."/>
            <person name="Dai X."/>
            <person name="Dawson M.W."/>
            <person name="Muller H.G."/>
            <person name="Kugler K."/>
            <person name="Rivarola-Duarte L."/>
            <person name="Spannagl M."/>
            <person name="Mayer K.F.X."/>
            <person name="Lu F.H."/>
            <person name="Bevan M.W."/>
            <person name="Leroy P."/>
            <person name="Li P."/>
            <person name="You F.M."/>
            <person name="Sun Q."/>
            <person name="Liu Z."/>
            <person name="Lyons E."/>
            <person name="Wicker T."/>
            <person name="Salzberg S.L."/>
            <person name="Devos K.M."/>
            <person name="Dvorak J."/>
        </authorList>
    </citation>
    <scope>NUCLEOTIDE SEQUENCE [LARGE SCALE GENOMIC DNA]</scope>
    <source>
        <strain evidence="3">cv. AL8/78</strain>
    </source>
</reference>
<keyword evidence="1" id="KW-1133">Transmembrane helix</keyword>
<name>A0A453P9W4_AEGTS</name>
<reference evidence="4" key="1">
    <citation type="journal article" date="2014" name="Science">
        <title>Ancient hybridizations among the ancestral genomes of bread wheat.</title>
        <authorList>
            <consortium name="International Wheat Genome Sequencing Consortium,"/>
            <person name="Marcussen T."/>
            <person name="Sandve S.R."/>
            <person name="Heier L."/>
            <person name="Spannagl M."/>
            <person name="Pfeifer M."/>
            <person name="Jakobsen K.S."/>
            <person name="Wulff B.B."/>
            <person name="Steuernagel B."/>
            <person name="Mayer K.F."/>
            <person name="Olsen O.A."/>
        </authorList>
    </citation>
    <scope>NUCLEOTIDE SEQUENCE [LARGE SCALE GENOMIC DNA]</scope>
    <source>
        <strain evidence="4">cv. AL8/78</strain>
    </source>
</reference>
<proteinExistence type="predicted"/>
<dbReference type="InterPro" id="IPR007321">
    <property type="entry name" value="Transposase_28"/>
</dbReference>
<dbReference type="EnsemblPlants" id="AET6Gv20662800.1">
    <property type="protein sequence ID" value="AET6Gv20662800.1"/>
    <property type="gene ID" value="AET6Gv20662800"/>
</dbReference>
<keyword evidence="1" id="KW-0812">Transmembrane</keyword>
<reference evidence="3" key="4">
    <citation type="submission" date="2019-03" db="UniProtKB">
        <authorList>
            <consortium name="EnsemblPlants"/>
        </authorList>
    </citation>
    <scope>IDENTIFICATION</scope>
</reference>
<reference evidence="4" key="2">
    <citation type="journal article" date="2017" name="Nat. Plants">
        <title>The Aegilops tauschii genome reveals multiple impacts of transposons.</title>
        <authorList>
            <person name="Zhao G."/>
            <person name="Zou C."/>
            <person name="Li K."/>
            <person name="Wang K."/>
            <person name="Li T."/>
            <person name="Gao L."/>
            <person name="Zhang X."/>
            <person name="Wang H."/>
            <person name="Yang Z."/>
            <person name="Liu X."/>
            <person name="Jiang W."/>
            <person name="Mao L."/>
            <person name="Kong X."/>
            <person name="Jiao Y."/>
            <person name="Jia J."/>
        </authorList>
    </citation>
    <scope>NUCLEOTIDE SEQUENCE [LARGE SCALE GENOMIC DNA]</scope>
    <source>
        <strain evidence="4">cv. AL8/78</strain>
    </source>
</reference>
<reference evidence="3" key="5">
    <citation type="journal article" date="2021" name="G3 (Bethesda)">
        <title>Aegilops tauschii genome assembly Aet v5.0 features greater sequence contiguity and improved annotation.</title>
        <authorList>
            <person name="Wang L."/>
            <person name="Zhu T."/>
            <person name="Rodriguez J.C."/>
            <person name="Deal K.R."/>
            <person name="Dubcovsky J."/>
            <person name="McGuire P.E."/>
            <person name="Lux T."/>
            <person name="Spannagl M."/>
            <person name="Mayer K.F.X."/>
            <person name="Baldrich P."/>
            <person name="Meyers B.C."/>
            <person name="Huo N."/>
            <person name="Gu Y.Q."/>
            <person name="Zhou H."/>
            <person name="Devos K.M."/>
            <person name="Bennetzen J.L."/>
            <person name="Unver T."/>
            <person name="Budak H."/>
            <person name="Gulick P.J."/>
            <person name="Galiba G."/>
            <person name="Kalapos B."/>
            <person name="Nelson D.R."/>
            <person name="Li P."/>
            <person name="You F.M."/>
            <person name="Luo M.C."/>
            <person name="Dvorak J."/>
        </authorList>
    </citation>
    <scope>NUCLEOTIDE SEQUENCE [LARGE SCALE GENOMIC DNA]</scope>
    <source>
        <strain evidence="3">cv. AL8/78</strain>
    </source>
</reference>
<dbReference type="Pfam" id="PF04195">
    <property type="entry name" value="Transposase_28"/>
    <property type="match status" value="1"/>
</dbReference>
<dbReference type="AlphaFoldDB" id="A0A453P9W4"/>
<organism evidence="3 4">
    <name type="scientific">Aegilops tauschii subsp. strangulata</name>
    <name type="common">Goatgrass</name>
    <dbReference type="NCBI Taxonomy" id="200361"/>
    <lineage>
        <taxon>Eukaryota</taxon>
        <taxon>Viridiplantae</taxon>
        <taxon>Streptophyta</taxon>
        <taxon>Embryophyta</taxon>
        <taxon>Tracheophyta</taxon>
        <taxon>Spermatophyta</taxon>
        <taxon>Magnoliopsida</taxon>
        <taxon>Liliopsida</taxon>
        <taxon>Poales</taxon>
        <taxon>Poaceae</taxon>
        <taxon>BOP clade</taxon>
        <taxon>Pooideae</taxon>
        <taxon>Triticodae</taxon>
        <taxon>Triticeae</taxon>
        <taxon>Triticinae</taxon>
        <taxon>Aegilops</taxon>
    </lineage>
</organism>
<dbReference type="PANTHER" id="PTHR33026:SF7">
    <property type="entry name" value="OS03G0100275 PROTEIN"/>
    <property type="match status" value="1"/>
</dbReference>
<evidence type="ECO:0000256" key="1">
    <source>
        <dbReference type="SAM" id="Phobius"/>
    </source>
</evidence>
<feature type="domain" description="Transposase (putative) gypsy type" evidence="2">
    <location>
        <begin position="1"/>
        <end position="60"/>
    </location>
</feature>
<keyword evidence="1" id="KW-0472">Membrane</keyword>
<keyword evidence="4" id="KW-1185">Reference proteome</keyword>
<evidence type="ECO:0000259" key="2">
    <source>
        <dbReference type="Pfam" id="PF04195"/>
    </source>
</evidence>
<dbReference type="Gramene" id="AET6Gv20662800.1">
    <property type="protein sequence ID" value="AET6Gv20662800.1"/>
    <property type="gene ID" value="AET6Gv20662800"/>
</dbReference>